<evidence type="ECO:0000256" key="3">
    <source>
        <dbReference type="ARBA" id="ARBA00022723"/>
    </source>
</evidence>
<dbReference type="PANTHER" id="PTHR42978:SF2">
    <property type="entry name" value="102 KBASES UNSTABLE REGION: FROM 1 TO 119443"/>
    <property type="match status" value="1"/>
</dbReference>
<evidence type="ECO:0000256" key="4">
    <source>
        <dbReference type="ARBA" id="ARBA00022801"/>
    </source>
</evidence>
<keyword evidence="5" id="KW-0862">Zinc</keyword>
<comment type="caution">
    <text evidence="7">The sequence shown here is derived from an EMBL/GenBank/DDBJ whole genome shotgun (WGS) entry which is preliminary data.</text>
</comment>
<dbReference type="EMBL" id="JACHMG010000001">
    <property type="protein sequence ID" value="MBB4685128.1"/>
    <property type="molecule type" value="Genomic_DNA"/>
</dbReference>
<dbReference type="RefSeq" id="WP_184780196.1">
    <property type="nucleotide sequence ID" value="NZ_JACHMG010000001.1"/>
</dbReference>
<reference evidence="7 8" key="1">
    <citation type="submission" date="2020-08" db="EMBL/GenBank/DDBJ databases">
        <title>Sequencing the genomes of 1000 actinobacteria strains.</title>
        <authorList>
            <person name="Klenk H.-P."/>
        </authorList>
    </citation>
    <scope>NUCLEOTIDE SEQUENCE [LARGE SCALE GENOMIC DNA]</scope>
    <source>
        <strain evidence="7 8">DSM 45859</strain>
    </source>
</reference>
<evidence type="ECO:0000256" key="2">
    <source>
        <dbReference type="ARBA" id="ARBA00007749"/>
    </source>
</evidence>
<dbReference type="PANTHER" id="PTHR42978">
    <property type="entry name" value="QUORUM-QUENCHING LACTONASE YTNP-RELATED-RELATED"/>
    <property type="match status" value="1"/>
</dbReference>
<keyword evidence="4 7" id="KW-0378">Hydrolase</keyword>
<dbReference type="InterPro" id="IPR001279">
    <property type="entry name" value="Metallo-B-lactamas"/>
</dbReference>
<dbReference type="Proteomes" id="UP000581769">
    <property type="component" value="Unassembled WGS sequence"/>
</dbReference>
<accession>A0A840IVG5</accession>
<gene>
    <name evidence="7" type="ORF">BJY18_002613</name>
</gene>
<dbReference type="InterPro" id="IPR036866">
    <property type="entry name" value="RibonucZ/Hydroxyglut_hydro"/>
</dbReference>
<sequence>MTASKVFPLRIGRTKVPYGQFYGGLGDFSIAEFAEDKDHFIRVPIHAFLIEHAERGPVLVDTGIGPEQAGEHARYYRGSIMEYLMDDDEYELPAGERMEAQLARHGYRPADVQDVVITHFHEDHIGALNLFPHAQVHLGRAEYEARNTKALGLIPLAYPRSIEAVRHWRPVDFTDPGIGGFDGSADLFGDGSLVLLPTPGHSPGSTSVLVRMDGYDVLLPGDAMYTIQHLALDQVRQMQTADAGLFADSIRRIQWLHRALPNLVVLTSHDHTRYGEHLRAAMAGGGLSEADLAWAKAWERDTFDPVYNLNPAKLPRFVPAADGGPVGQVA</sequence>
<evidence type="ECO:0000259" key="6">
    <source>
        <dbReference type="SMART" id="SM00849"/>
    </source>
</evidence>
<evidence type="ECO:0000313" key="7">
    <source>
        <dbReference type="EMBL" id="MBB4685128.1"/>
    </source>
</evidence>
<dbReference type="GO" id="GO:0046872">
    <property type="term" value="F:metal ion binding"/>
    <property type="evidence" value="ECO:0007669"/>
    <property type="project" value="UniProtKB-KW"/>
</dbReference>
<evidence type="ECO:0000256" key="5">
    <source>
        <dbReference type="ARBA" id="ARBA00022833"/>
    </source>
</evidence>
<feature type="domain" description="Metallo-beta-lactamase" evidence="6">
    <location>
        <begin position="44"/>
        <end position="269"/>
    </location>
</feature>
<organism evidence="7 8">
    <name type="scientific">Amycolatopsis jiangsuensis</name>
    <dbReference type="NCBI Taxonomy" id="1181879"/>
    <lineage>
        <taxon>Bacteria</taxon>
        <taxon>Bacillati</taxon>
        <taxon>Actinomycetota</taxon>
        <taxon>Actinomycetes</taxon>
        <taxon>Pseudonocardiales</taxon>
        <taxon>Pseudonocardiaceae</taxon>
        <taxon>Amycolatopsis</taxon>
    </lineage>
</organism>
<dbReference type="Gene3D" id="3.60.15.10">
    <property type="entry name" value="Ribonuclease Z/Hydroxyacylglutathione hydrolase-like"/>
    <property type="match status" value="1"/>
</dbReference>
<dbReference type="CDD" id="cd07729">
    <property type="entry name" value="AHL_lactonase_MBL-fold"/>
    <property type="match status" value="1"/>
</dbReference>
<keyword evidence="8" id="KW-1185">Reference proteome</keyword>
<dbReference type="InterPro" id="IPR051013">
    <property type="entry name" value="MBL_superfamily_lactonases"/>
</dbReference>
<dbReference type="SUPFAM" id="SSF56281">
    <property type="entry name" value="Metallo-hydrolase/oxidoreductase"/>
    <property type="match status" value="1"/>
</dbReference>
<proteinExistence type="inferred from homology"/>
<dbReference type="AlphaFoldDB" id="A0A840IVG5"/>
<protein>
    <submittedName>
        <fullName evidence="7">Glyoxylase-like metal-dependent hydrolase (Beta-lactamase superfamily II)</fullName>
    </submittedName>
</protein>
<comment type="similarity">
    <text evidence="2">Belongs to the metallo-beta-lactamase superfamily.</text>
</comment>
<name>A0A840IVG5_9PSEU</name>
<evidence type="ECO:0000313" key="8">
    <source>
        <dbReference type="Proteomes" id="UP000581769"/>
    </source>
</evidence>
<dbReference type="SMART" id="SM00849">
    <property type="entry name" value="Lactamase_B"/>
    <property type="match status" value="1"/>
</dbReference>
<evidence type="ECO:0000256" key="1">
    <source>
        <dbReference type="ARBA" id="ARBA00001947"/>
    </source>
</evidence>
<keyword evidence="3" id="KW-0479">Metal-binding</keyword>
<comment type="cofactor">
    <cofactor evidence="1">
        <name>Zn(2+)</name>
        <dbReference type="ChEBI" id="CHEBI:29105"/>
    </cofactor>
</comment>
<dbReference type="Pfam" id="PF00753">
    <property type="entry name" value="Lactamase_B"/>
    <property type="match status" value="1"/>
</dbReference>
<dbReference type="GO" id="GO:0016787">
    <property type="term" value="F:hydrolase activity"/>
    <property type="evidence" value="ECO:0007669"/>
    <property type="project" value="UniProtKB-KW"/>
</dbReference>